<evidence type="ECO:0000313" key="3">
    <source>
        <dbReference type="Proteomes" id="UP000612282"/>
    </source>
</evidence>
<proteinExistence type="predicted"/>
<accession>A0ABQ3X738</accession>
<dbReference type="PROSITE" id="PS00622">
    <property type="entry name" value="HTH_LUXR_1"/>
    <property type="match status" value="1"/>
</dbReference>
<reference evidence="2 3" key="1">
    <citation type="submission" date="2021-01" db="EMBL/GenBank/DDBJ databases">
        <title>Whole genome shotgun sequence of Actinoplanes couchii NBRC 106145.</title>
        <authorList>
            <person name="Komaki H."/>
            <person name="Tamura T."/>
        </authorList>
    </citation>
    <scope>NUCLEOTIDE SEQUENCE [LARGE SCALE GENOMIC DNA]</scope>
    <source>
        <strain evidence="2 3">NBRC 106145</strain>
    </source>
</reference>
<dbReference type="Pfam" id="PF00682">
    <property type="entry name" value="HMGL-like"/>
    <property type="match status" value="1"/>
</dbReference>
<dbReference type="PANTHER" id="PTHR46911:SF1">
    <property type="entry name" value="2-ISOPROPYLMALATE SYNTHASE"/>
    <property type="match status" value="1"/>
</dbReference>
<dbReference type="InterPro" id="IPR000792">
    <property type="entry name" value="Tscrpt_reg_LuxR_C"/>
</dbReference>
<keyword evidence="3" id="KW-1185">Reference proteome</keyword>
<dbReference type="Pfam" id="PF00196">
    <property type="entry name" value="GerE"/>
    <property type="match status" value="1"/>
</dbReference>
<dbReference type="PANTHER" id="PTHR46911">
    <property type="match status" value="1"/>
</dbReference>
<evidence type="ECO:0000259" key="1">
    <source>
        <dbReference type="PROSITE" id="PS50043"/>
    </source>
</evidence>
<dbReference type="Proteomes" id="UP000612282">
    <property type="component" value="Unassembled WGS sequence"/>
</dbReference>
<gene>
    <name evidence="2" type="ORF">Aco03nite_026140</name>
</gene>
<sequence length="334" mass="34784">MVNPMRGAPRSWPGRTVAVAPRWLATDLADAEPARRPTVLRLLIETGLTEIALGSPATVPADHEFVRTVIEQGLIPGDVTISVSVPPGEELIRRTVDSLAGAPSAIVHLTGDTTGIGILRGHGKRFGGVLALQCSPGAAAGALVEAWEPEAGRPMILSLPTAGERVMPHVLADRVEWIGDMVGRRDHACLSVRPGDERGTGLAAAELALLAGAGRVEGRLFGGPGVDLGALAGNLLADGVDPGLDLSGLGRARRAVAGGTVLTKAIRSGVPRLSAAERRVAELAAGGCTNREISVRLFVSISTVEQHLTRTYRKLNVTRRTDLAANLDLRSSGV</sequence>
<comment type="caution">
    <text evidence="2">The sequence shown here is derived from an EMBL/GenBank/DDBJ whole genome shotgun (WGS) entry which is preliminary data.</text>
</comment>
<dbReference type="CDD" id="cd06170">
    <property type="entry name" value="LuxR_C_like"/>
    <property type="match status" value="1"/>
</dbReference>
<dbReference type="SUPFAM" id="SSF51569">
    <property type="entry name" value="Aldolase"/>
    <property type="match status" value="1"/>
</dbReference>
<dbReference type="InterPro" id="IPR013785">
    <property type="entry name" value="Aldolase_TIM"/>
</dbReference>
<dbReference type="InterPro" id="IPR036388">
    <property type="entry name" value="WH-like_DNA-bd_sf"/>
</dbReference>
<dbReference type="SUPFAM" id="SSF46894">
    <property type="entry name" value="C-terminal effector domain of the bipartite response regulators"/>
    <property type="match status" value="1"/>
</dbReference>
<dbReference type="InterPro" id="IPR000891">
    <property type="entry name" value="PYR_CT"/>
</dbReference>
<dbReference type="EMBL" id="BOMG01000039">
    <property type="protein sequence ID" value="GID54210.1"/>
    <property type="molecule type" value="Genomic_DNA"/>
</dbReference>
<feature type="domain" description="HTH luxR-type" evidence="1">
    <location>
        <begin position="266"/>
        <end position="331"/>
    </location>
</feature>
<dbReference type="Gene3D" id="1.10.10.10">
    <property type="entry name" value="Winged helix-like DNA-binding domain superfamily/Winged helix DNA-binding domain"/>
    <property type="match status" value="1"/>
</dbReference>
<dbReference type="SMART" id="SM00421">
    <property type="entry name" value="HTH_LUXR"/>
    <property type="match status" value="1"/>
</dbReference>
<dbReference type="PRINTS" id="PR00038">
    <property type="entry name" value="HTHLUXR"/>
</dbReference>
<name>A0ABQ3X738_9ACTN</name>
<organism evidence="2 3">
    <name type="scientific">Actinoplanes couchii</name>
    <dbReference type="NCBI Taxonomy" id="403638"/>
    <lineage>
        <taxon>Bacteria</taxon>
        <taxon>Bacillati</taxon>
        <taxon>Actinomycetota</taxon>
        <taxon>Actinomycetes</taxon>
        <taxon>Micromonosporales</taxon>
        <taxon>Micromonosporaceae</taxon>
        <taxon>Actinoplanes</taxon>
    </lineage>
</organism>
<protein>
    <recommendedName>
        <fullName evidence="1">HTH luxR-type domain-containing protein</fullName>
    </recommendedName>
</protein>
<dbReference type="InterPro" id="IPR016032">
    <property type="entry name" value="Sig_transdc_resp-reg_C-effctor"/>
</dbReference>
<dbReference type="PROSITE" id="PS50043">
    <property type="entry name" value="HTH_LUXR_2"/>
    <property type="match status" value="1"/>
</dbReference>
<evidence type="ECO:0000313" key="2">
    <source>
        <dbReference type="EMBL" id="GID54210.1"/>
    </source>
</evidence>
<dbReference type="Gene3D" id="3.20.20.70">
    <property type="entry name" value="Aldolase class I"/>
    <property type="match status" value="2"/>
</dbReference>